<comment type="similarity">
    <text evidence="4">Belongs to the fabD family.</text>
</comment>
<dbReference type="InterPro" id="IPR050858">
    <property type="entry name" value="Mal-CoA-ACP_Trans/PKS_FabD"/>
</dbReference>
<protein>
    <recommendedName>
        <fullName evidence="4">Malonyl CoA-acyl carrier protein transacylase</fullName>
        <ecNumber evidence="4">2.3.1.39</ecNumber>
    </recommendedName>
</protein>
<comment type="catalytic activity">
    <reaction evidence="3 4">
        <text>holo-[ACP] + malonyl-CoA = malonyl-[ACP] + CoA</text>
        <dbReference type="Rhea" id="RHEA:41792"/>
        <dbReference type="Rhea" id="RHEA-COMP:9623"/>
        <dbReference type="Rhea" id="RHEA-COMP:9685"/>
        <dbReference type="ChEBI" id="CHEBI:57287"/>
        <dbReference type="ChEBI" id="CHEBI:57384"/>
        <dbReference type="ChEBI" id="CHEBI:64479"/>
        <dbReference type="ChEBI" id="CHEBI:78449"/>
        <dbReference type="EC" id="2.3.1.39"/>
    </reaction>
</comment>
<dbReference type="NCBIfam" id="TIGR00128">
    <property type="entry name" value="fabD"/>
    <property type="match status" value="1"/>
</dbReference>
<dbReference type="SUPFAM" id="SSF55048">
    <property type="entry name" value="Probable ACP-binding domain of malonyl-CoA ACP transacylase"/>
    <property type="match status" value="1"/>
</dbReference>
<reference evidence="7 8" key="1">
    <citation type="submission" date="2017-03" db="EMBL/GenBank/DDBJ databases">
        <title>Genome sequence of Clostridium oryzae DSM 28571.</title>
        <authorList>
            <person name="Poehlein A."/>
            <person name="Daniel R."/>
        </authorList>
    </citation>
    <scope>NUCLEOTIDE SEQUENCE [LARGE SCALE GENOMIC DNA]</scope>
    <source>
        <strain evidence="7 8">DSM 28571</strain>
    </source>
</reference>
<dbReference type="PIRSF" id="PIRSF000446">
    <property type="entry name" value="Mct"/>
    <property type="match status" value="1"/>
</dbReference>
<evidence type="ECO:0000256" key="2">
    <source>
        <dbReference type="ARBA" id="ARBA00023315"/>
    </source>
</evidence>
<dbReference type="InterPro" id="IPR016036">
    <property type="entry name" value="Malonyl_transacylase_ACP-bd"/>
</dbReference>
<accession>A0A1V4IU92</accession>
<dbReference type="EC" id="2.3.1.39" evidence="4"/>
<evidence type="ECO:0000259" key="6">
    <source>
        <dbReference type="SMART" id="SM00827"/>
    </source>
</evidence>
<organism evidence="7 8">
    <name type="scientific">Clostridium oryzae</name>
    <dbReference type="NCBI Taxonomy" id="1450648"/>
    <lineage>
        <taxon>Bacteria</taxon>
        <taxon>Bacillati</taxon>
        <taxon>Bacillota</taxon>
        <taxon>Clostridia</taxon>
        <taxon>Eubacteriales</taxon>
        <taxon>Clostridiaceae</taxon>
        <taxon>Clostridium</taxon>
    </lineage>
</organism>
<evidence type="ECO:0000256" key="1">
    <source>
        <dbReference type="ARBA" id="ARBA00022679"/>
    </source>
</evidence>
<dbReference type="PANTHER" id="PTHR42681">
    <property type="entry name" value="MALONYL-COA-ACYL CARRIER PROTEIN TRANSACYLASE, MITOCHONDRIAL"/>
    <property type="match status" value="1"/>
</dbReference>
<dbReference type="AlphaFoldDB" id="A0A1V4IU92"/>
<evidence type="ECO:0000313" key="8">
    <source>
        <dbReference type="Proteomes" id="UP000190080"/>
    </source>
</evidence>
<feature type="domain" description="Malonyl-CoA:ACP transacylase (MAT)" evidence="6">
    <location>
        <begin position="7"/>
        <end position="294"/>
    </location>
</feature>
<dbReference type="GO" id="GO:0004314">
    <property type="term" value="F:[acyl-carrier-protein] S-malonyltransferase activity"/>
    <property type="evidence" value="ECO:0007669"/>
    <property type="project" value="UniProtKB-EC"/>
</dbReference>
<name>A0A1V4IU92_9CLOT</name>
<gene>
    <name evidence="7" type="primary">fabD</name>
    <name evidence="7" type="ORF">CLORY_11160</name>
</gene>
<dbReference type="SMART" id="SM00827">
    <property type="entry name" value="PKS_AT"/>
    <property type="match status" value="1"/>
</dbReference>
<evidence type="ECO:0000256" key="4">
    <source>
        <dbReference type="PIRNR" id="PIRNR000446"/>
    </source>
</evidence>
<feature type="active site" evidence="5">
    <location>
        <position position="199"/>
    </location>
</feature>
<evidence type="ECO:0000256" key="5">
    <source>
        <dbReference type="PIRSR" id="PIRSR000446-1"/>
    </source>
</evidence>
<comment type="caution">
    <text evidence="7">The sequence shown here is derived from an EMBL/GenBank/DDBJ whole genome shotgun (WGS) entry which is preliminary data.</text>
</comment>
<dbReference type="InterPro" id="IPR016035">
    <property type="entry name" value="Acyl_Trfase/lysoPLipase"/>
</dbReference>
<keyword evidence="2 4" id="KW-0012">Acyltransferase</keyword>
<dbReference type="OrthoDB" id="9805460at2"/>
<sequence>MGKILFMFPGQGAQYVGMGKELSENFKECRLLFEEADEALGYSLSDICFNGPEDRLNLTEVTQPAVYATSMAALKALEVSGIFGDMTAGFSLGEYSALTYSGVLNFKDTVKLVGNRGRYMQEAVPVGIGKMAAVIGLETDKVIEICKQVSEFGVAEPVNFNCPGQIVIAGEVLPLEKAEKIVVDNGGRYVSLKVSAPFHSSMLKSAAKRLRIDLDKIDVNPIKIPVLTDVTANYIKSHNDVRDILEKQAMSPVLWQNIIERTIEDGADTFIEIGPGKALSSFAKKINRKAKIFNVQDLKGLKNAVEGLK</sequence>
<feature type="active site" evidence="5">
    <location>
        <position position="91"/>
    </location>
</feature>
<dbReference type="InterPro" id="IPR024925">
    <property type="entry name" value="Malonyl_CoA-ACP_transAc"/>
</dbReference>
<proteinExistence type="inferred from homology"/>
<dbReference type="GO" id="GO:0006633">
    <property type="term" value="P:fatty acid biosynthetic process"/>
    <property type="evidence" value="ECO:0007669"/>
    <property type="project" value="TreeGrafter"/>
</dbReference>
<dbReference type="Pfam" id="PF00698">
    <property type="entry name" value="Acyl_transf_1"/>
    <property type="match status" value="1"/>
</dbReference>
<dbReference type="Gene3D" id="3.40.366.10">
    <property type="entry name" value="Malonyl-Coenzyme A Acyl Carrier Protein, domain 2"/>
    <property type="match status" value="1"/>
</dbReference>
<dbReference type="STRING" id="1450648.CLORY_11160"/>
<keyword evidence="1 4" id="KW-0808">Transferase</keyword>
<dbReference type="EMBL" id="MZGV01000008">
    <property type="protein sequence ID" value="OPJ63608.1"/>
    <property type="molecule type" value="Genomic_DNA"/>
</dbReference>
<dbReference type="Gene3D" id="3.30.70.250">
    <property type="entry name" value="Malonyl-CoA ACP transacylase, ACP-binding"/>
    <property type="match status" value="1"/>
</dbReference>
<keyword evidence="8" id="KW-1185">Reference proteome</keyword>
<dbReference type="RefSeq" id="WP_079422538.1">
    <property type="nucleotide sequence ID" value="NZ_MZGV01000008.1"/>
</dbReference>
<dbReference type="GO" id="GO:0005829">
    <property type="term" value="C:cytosol"/>
    <property type="evidence" value="ECO:0007669"/>
    <property type="project" value="TreeGrafter"/>
</dbReference>
<dbReference type="Proteomes" id="UP000190080">
    <property type="component" value="Unassembled WGS sequence"/>
</dbReference>
<dbReference type="InterPro" id="IPR001227">
    <property type="entry name" value="Ac_transferase_dom_sf"/>
</dbReference>
<dbReference type="FunFam" id="3.30.70.250:FF:000001">
    <property type="entry name" value="Malonyl CoA-acyl carrier protein transacylase"/>
    <property type="match status" value="1"/>
</dbReference>
<evidence type="ECO:0000256" key="3">
    <source>
        <dbReference type="ARBA" id="ARBA00048462"/>
    </source>
</evidence>
<evidence type="ECO:0000313" key="7">
    <source>
        <dbReference type="EMBL" id="OPJ63608.1"/>
    </source>
</evidence>
<dbReference type="SUPFAM" id="SSF52151">
    <property type="entry name" value="FabD/lysophospholipase-like"/>
    <property type="match status" value="1"/>
</dbReference>
<dbReference type="PANTHER" id="PTHR42681:SF1">
    <property type="entry name" value="MALONYL-COA-ACYL CARRIER PROTEIN TRANSACYLASE, MITOCHONDRIAL"/>
    <property type="match status" value="1"/>
</dbReference>
<dbReference type="InterPro" id="IPR004410">
    <property type="entry name" value="Malonyl_CoA-ACP_transAc_FabD"/>
</dbReference>
<dbReference type="InterPro" id="IPR014043">
    <property type="entry name" value="Acyl_transferase_dom"/>
</dbReference>